<feature type="region of interest" description="Disordered" evidence="1">
    <location>
        <begin position="58"/>
        <end position="78"/>
    </location>
</feature>
<proteinExistence type="predicted"/>
<sequence length="78" mass="8752">MDVDEPLREKLHCRPGMSYDRYGRTRRRLRTGRGIDEADPRAEGAGALQHYHNTVTLSTTTTTTTNNKNKHVTPSAVA</sequence>
<dbReference type="Proteomes" id="UP001152798">
    <property type="component" value="Chromosome 5"/>
</dbReference>
<evidence type="ECO:0000256" key="1">
    <source>
        <dbReference type="SAM" id="MobiDB-lite"/>
    </source>
</evidence>
<protein>
    <submittedName>
        <fullName evidence="2">Uncharacterized protein</fullName>
    </submittedName>
</protein>
<organism evidence="2 3">
    <name type="scientific">Nezara viridula</name>
    <name type="common">Southern green stink bug</name>
    <name type="synonym">Cimex viridulus</name>
    <dbReference type="NCBI Taxonomy" id="85310"/>
    <lineage>
        <taxon>Eukaryota</taxon>
        <taxon>Metazoa</taxon>
        <taxon>Ecdysozoa</taxon>
        <taxon>Arthropoda</taxon>
        <taxon>Hexapoda</taxon>
        <taxon>Insecta</taxon>
        <taxon>Pterygota</taxon>
        <taxon>Neoptera</taxon>
        <taxon>Paraneoptera</taxon>
        <taxon>Hemiptera</taxon>
        <taxon>Heteroptera</taxon>
        <taxon>Panheteroptera</taxon>
        <taxon>Pentatomomorpha</taxon>
        <taxon>Pentatomoidea</taxon>
        <taxon>Pentatomidae</taxon>
        <taxon>Pentatominae</taxon>
        <taxon>Nezara</taxon>
    </lineage>
</organism>
<evidence type="ECO:0000313" key="2">
    <source>
        <dbReference type="EMBL" id="CAH1403301.1"/>
    </source>
</evidence>
<keyword evidence="3" id="KW-1185">Reference proteome</keyword>
<dbReference type="AlphaFoldDB" id="A0A9P0MTZ5"/>
<dbReference type="EMBL" id="OV725081">
    <property type="protein sequence ID" value="CAH1403301.1"/>
    <property type="molecule type" value="Genomic_DNA"/>
</dbReference>
<accession>A0A9P0MTZ5</accession>
<name>A0A9P0MTZ5_NEZVI</name>
<feature type="compositionally biased region" description="Low complexity" evidence="1">
    <location>
        <begin position="58"/>
        <end position="67"/>
    </location>
</feature>
<reference evidence="2" key="1">
    <citation type="submission" date="2022-01" db="EMBL/GenBank/DDBJ databases">
        <authorList>
            <person name="King R."/>
        </authorList>
    </citation>
    <scope>NUCLEOTIDE SEQUENCE</scope>
</reference>
<gene>
    <name evidence="2" type="ORF">NEZAVI_LOCUS11928</name>
</gene>
<evidence type="ECO:0000313" key="3">
    <source>
        <dbReference type="Proteomes" id="UP001152798"/>
    </source>
</evidence>